<dbReference type="PROSITE" id="PS50110">
    <property type="entry name" value="RESPONSE_REGULATORY"/>
    <property type="match status" value="1"/>
</dbReference>
<dbReference type="PRINTS" id="PR00038">
    <property type="entry name" value="HTHLUXR"/>
</dbReference>
<evidence type="ECO:0000256" key="4">
    <source>
        <dbReference type="ARBA" id="ARBA00023163"/>
    </source>
</evidence>
<dbReference type="CDD" id="cd17535">
    <property type="entry name" value="REC_NarL-like"/>
    <property type="match status" value="1"/>
</dbReference>
<evidence type="ECO:0000259" key="6">
    <source>
        <dbReference type="PROSITE" id="PS50043"/>
    </source>
</evidence>
<dbReference type="Pfam" id="PF00072">
    <property type="entry name" value="Response_reg"/>
    <property type="match status" value="1"/>
</dbReference>
<dbReference type="GO" id="GO:0000160">
    <property type="term" value="P:phosphorelay signal transduction system"/>
    <property type="evidence" value="ECO:0007669"/>
    <property type="project" value="InterPro"/>
</dbReference>
<reference evidence="8 9" key="1">
    <citation type="submission" date="2019-11" db="EMBL/GenBank/DDBJ databases">
        <authorList>
            <person name="Criscuolo A."/>
        </authorList>
    </citation>
    <scope>NUCLEOTIDE SEQUENCE [LARGE SCALE GENOMIC DNA]</scope>
    <source>
        <strain evidence="8">CIP111667</strain>
    </source>
</reference>
<dbReference type="SUPFAM" id="SSF46894">
    <property type="entry name" value="C-terminal effector domain of the bipartite response regulators"/>
    <property type="match status" value="1"/>
</dbReference>
<dbReference type="PROSITE" id="PS00622">
    <property type="entry name" value="HTH_LUXR_1"/>
    <property type="match status" value="1"/>
</dbReference>
<dbReference type="InterPro" id="IPR016032">
    <property type="entry name" value="Sig_transdc_resp-reg_C-effctor"/>
</dbReference>
<evidence type="ECO:0000313" key="9">
    <source>
        <dbReference type="Proteomes" id="UP000419743"/>
    </source>
</evidence>
<feature type="modified residue" description="4-aspartylphosphate" evidence="5">
    <location>
        <position position="67"/>
    </location>
</feature>
<dbReference type="InterPro" id="IPR039420">
    <property type="entry name" value="WalR-like"/>
</dbReference>
<dbReference type="CDD" id="cd06170">
    <property type="entry name" value="LuxR_C_like"/>
    <property type="match status" value="1"/>
</dbReference>
<dbReference type="GO" id="GO:0003677">
    <property type="term" value="F:DNA binding"/>
    <property type="evidence" value="ECO:0007669"/>
    <property type="project" value="UniProtKB-KW"/>
</dbReference>
<protein>
    <submittedName>
        <fullName evidence="8">Transcriptional regulatory protein DegU</fullName>
    </submittedName>
</protein>
<evidence type="ECO:0000256" key="5">
    <source>
        <dbReference type="PROSITE-ProRule" id="PRU00169"/>
    </source>
</evidence>
<dbReference type="Pfam" id="PF00196">
    <property type="entry name" value="GerE"/>
    <property type="match status" value="1"/>
</dbReference>
<feature type="domain" description="HTH luxR-type" evidence="6">
    <location>
        <begin position="161"/>
        <end position="226"/>
    </location>
</feature>
<dbReference type="InterPro" id="IPR001789">
    <property type="entry name" value="Sig_transdc_resp-reg_receiver"/>
</dbReference>
<dbReference type="PANTHER" id="PTHR43214">
    <property type="entry name" value="TWO-COMPONENT RESPONSE REGULATOR"/>
    <property type="match status" value="1"/>
</dbReference>
<organism evidence="8 9">
    <name type="scientific">Occultella aeris</name>
    <dbReference type="NCBI Taxonomy" id="2761496"/>
    <lineage>
        <taxon>Bacteria</taxon>
        <taxon>Bacillati</taxon>
        <taxon>Actinomycetota</taxon>
        <taxon>Actinomycetes</taxon>
        <taxon>Micrococcales</taxon>
        <taxon>Ruaniaceae</taxon>
        <taxon>Occultella</taxon>
    </lineage>
</organism>
<dbReference type="RefSeq" id="WP_156742255.1">
    <property type="nucleotide sequence ID" value="NZ_CACRYJ010000053.1"/>
</dbReference>
<dbReference type="InterPro" id="IPR058245">
    <property type="entry name" value="NreC/VraR/RcsB-like_REC"/>
</dbReference>
<keyword evidence="2" id="KW-0805">Transcription regulation</keyword>
<dbReference type="InterPro" id="IPR011006">
    <property type="entry name" value="CheY-like_superfamily"/>
</dbReference>
<dbReference type="Proteomes" id="UP000419743">
    <property type="component" value="Unassembled WGS sequence"/>
</dbReference>
<sequence>MTGTDPGGIAADRAVRVLIVDDEAMIRAGIRAVLASDPTIEVVDEAADGRAAVDLTRRKRPDVVLMDIRMPMLDGLMACREIVGLGQDARVVMLTTFGEDSYIADALEGGASGFLLKASDPRELVTAVHAVADGAAYLSPRVARRVIDRFRIAGAPAAADDRARVAVLTERERDVLALLAAGSSNAQVGRELHLTEGTVKGYVSAILVKLGVENRVQAAVLAHRAGLVAPT</sequence>
<evidence type="ECO:0000313" key="8">
    <source>
        <dbReference type="EMBL" id="VZO38879.1"/>
    </source>
</evidence>
<evidence type="ECO:0000256" key="2">
    <source>
        <dbReference type="ARBA" id="ARBA00023015"/>
    </source>
</evidence>
<evidence type="ECO:0000259" key="7">
    <source>
        <dbReference type="PROSITE" id="PS50110"/>
    </source>
</evidence>
<dbReference type="InterPro" id="IPR000792">
    <property type="entry name" value="Tscrpt_reg_LuxR_C"/>
</dbReference>
<keyword evidence="9" id="KW-1185">Reference proteome</keyword>
<proteinExistence type="predicted"/>
<dbReference type="EMBL" id="CACRYJ010000053">
    <property type="protein sequence ID" value="VZO38879.1"/>
    <property type="molecule type" value="Genomic_DNA"/>
</dbReference>
<dbReference type="SMART" id="SM00448">
    <property type="entry name" value="REC"/>
    <property type="match status" value="1"/>
</dbReference>
<gene>
    <name evidence="8" type="primary">degU_6</name>
    <name evidence="8" type="ORF">HALOF300_03597</name>
</gene>
<dbReference type="AlphaFoldDB" id="A0A7M4DN69"/>
<keyword evidence="4" id="KW-0804">Transcription</keyword>
<evidence type="ECO:0000256" key="3">
    <source>
        <dbReference type="ARBA" id="ARBA00023125"/>
    </source>
</evidence>
<dbReference type="PANTHER" id="PTHR43214:SF24">
    <property type="entry name" value="TRANSCRIPTIONAL REGULATORY PROTEIN NARL-RELATED"/>
    <property type="match status" value="1"/>
</dbReference>
<dbReference type="SUPFAM" id="SSF52172">
    <property type="entry name" value="CheY-like"/>
    <property type="match status" value="1"/>
</dbReference>
<name>A0A7M4DN69_9MICO</name>
<comment type="caution">
    <text evidence="8">The sequence shown here is derived from an EMBL/GenBank/DDBJ whole genome shotgun (WGS) entry which is preliminary data.</text>
</comment>
<dbReference type="Gene3D" id="3.40.50.2300">
    <property type="match status" value="1"/>
</dbReference>
<dbReference type="SMART" id="SM00421">
    <property type="entry name" value="HTH_LUXR"/>
    <property type="match status" value="1"/>
</dbReference>
<dbReference type="PROSITE" id="PS50043">
    <property type="entry name" value="HTH_LUXR_2"/>
    <property type="match status" value="1"/>
</dbReference>
<evidence type="ECO:0000256" key="1">
    <source>
        <dbReference type="ARBA" id="ARBA00022553"/>
    </source>
</evidence>
<keyword evidence="3" id="KW-0238">DNA-binding</keyword>
<dbReference type="GO" id="GO:0006355">
    <property type="term" value="P:regulation of DNA-templated transcription"/>
    <property type="evidence" value="ECO:0007669"/>
    <property type="project" value="InterPro"/>
</dbReference>
<accession>A0A7M4DN69</accession>
<keyword evidence="1 5" id="KW-0597">Phosphoprotein</keyword>
<feature type="domain" description="Response regulatory" evidence="7">
    <location>
        <begin position="16"/>
        <end position="132"/>
    </location>
</feature>